<dbReference type="GO" id="GO:0005634">
    <property type="term" value="C:nucleus"/>
    <property type="evidence" value="ECO:0007669"/>
    <property type="project" value="TreeGrafter"/>
</dbReference>
<dbReference type="Gene3D" id="2.130.10.10">
    <property type="entry name" value="YVTN repeat-like/Quinoprotein amine dehydrogenase"/>
    <property type="match status" value="2"/>
</dbReference>
<feature type="repeat" description="WD" evidence="6">
    <location>
        <begin position="341"/>
        <end position="372"/>
    </location>
</feature>
<comment type="similarity">
    <text evidence="5">Belongs to the WD repeat cdt2 family.</text>
</comment>
<proteinExistence type="evidence at transcript level"/>
<gene>
    <name evidence="7" type="primary">Dtl</name>
</gene>
<evidence type="ECO:0000256" key="4">
    <source>
        <dbReference type="ARBA" id="ARBA00022786"/>
    </source>
</evidence>
<comment type="pathway">
    <text evidence="1">Protein modification; protein ubiquitination.</text>
</comment>
<evidence type="ECO:0000313" key="7">
    <source>
        <dbReference type="EMBL" id="CAB3240075.1"/>
    </source>
</evidence>
<name>A0A6F9DBK5_9ASCI</name>
<dbReference type="InterPro" id="IPR020472">
    <property type="entry name" value="WD40_PAC1"/>
</dbReference>
<dbReference type="AlphaFoldDB" id="A0A6F9DBK5"/>
<reference evidence="7" key="1">
    <citation type="submission" date="2020-04" db="EMBL/GenBank/DDBJ databases">
        <authorList>
            <person name="Neveu A P."/>
        </authorList>
    </citation>
    <scope>NUCLEOTIDE SEQUENCE</scope>
    <source>
        <tissue evidence="7">Whole embryo</tissue>
    </source>
</reference>
<dbReference type="InterPro" id="IPR015943">
    <property type="entry name" value="WD40/YVTN_repeat-like_dom_sf"/>
</dbReference>
<feature type="repeat" description="WD" evidence="6">
    <location>
        <begin position="222"/>
        <end position="256"/>
    </location>
</feature>
<evidence type="ECO:0000256" key="3">
    <source>
        <dbReference type="ARBA" id="ARBA00022737"/>
    </source>
</evidence>
<evidence type="ECO:0000256" key="5">
    <source>
        <dbReference type="ARBA" id="ARBA00038344"/>
    </source>
</evidence>
<keyword evidence="3" id="KW-0677">Repeat</keyword>
<dbReference type="GO" id="GO:0043161">
    <property type="term" value="P:proteasome-mediated ubiquitin-dependent protein catabolic process"/>
    <property type="evidence" value="ECO:0007669"/>
    <property type="project" value="TreeGrafter"/>
</dbReference>
<dbReference type="InterPro" id="IPR001680">
    <property type="entry name" value="WD40_rpt"/>
</dbReference>
<dbReference type="Pfam" id="PF00400">
    <property type="entry name" value="WD40"/>
    <property type="match status" value="5"/>
</dbReference>
<sequence>MFHLRNRELNGWKRDSANDKKWKAMWKDELFLDFQHFQNKVLFTDRLGTSIPPYACDFSTVEGQTDNCLVVDEEGYVSVVDTNPSHLLNDMPSTLPLKEKWLAHNNAVFDVKWIPQSNHFVTASGDTTAALWDVSNPETKLTSFVGHSCSLKSVSVSKNNPNILATGSRDGNILLWDSRCRGRQNSKQQPVGRIQNAHVVYDSLTPQRKRKRYFQESNNQLLCDSRQTVTSVIFQNSNTLVSSGAMDGTIKMWDIRKTSSGFHRKKTTSNSASLVEGILYPGESDRRRGYNCLCLDSTGTKLFASCTDNIIYEYDLSHGISSRKPSKKYSGHYSSSFYVRIAVSPDDLHILSGCDDNMAYIWNLTSGDSETTIRPSHCLESNGMQQVTSVAWCPADLARIATCSDDAALRIWNVPFKKSSNNKRDGFCRKMKEEKNNSPKTDELVSQRIGFFQSEINPQKRVKPMAFVEELKDFADNIIPASSNSPKSKTLKQQSIFQSFVIKGSKTLLKTGHKSSKNSNPLNDSENKENCCSVVNSTELGENPEIIAKQTVANWQQPTSVLKGVKTPVPLKQETKSYTIKSYFNVASKQ</sequence>
<dbReference type="EMBL" id="LR784667">
    <property type="protein sequence ID" value="CAB3240075.1"/>
    <property type="molecule type" value="mRNA"/>
</dbReference>
<evidence type="ECO:0000256" key="6">
    <source>
        <dbReference type="PROSITE-ProRule" id="PRU00221"/>
    </source>
</evidence>
<feature type="repeat" description="WD" evidence="6">
    <location>
        <begin position="144"/>
        <end position="177"/>
    </location>
</feature>
<keyword evidence="4" id="KW-0833">Ubl conjugation pathway</keyword>
<protein>
    <submittedName>
        <fullName evidence="7">Denticleless protein homolog</fullName>
    </submittedName>
</protein>
<evidence type="ECO:0000256" key="2">
    <source>
        <dbReference type="ARBA" id="ARBA00022574"/>
    </source>
</evidence>
<dbReference type="PROSITE" id="PS00678">
    <property type="entry name" value="WD_REPEATS_1"/>
    <property type="match status" value="2"/>
</dbReference>
<evidence type="ECO:0000256" key="1">
    <source>
        <dbReference type="ARBA" id="ARBA00004906"/>
    </source>
</evidence>
<dbReference type="PANTHER" id="PTHR22852">
    <property type="entry name" value="LETHAL 2 DENTICLELESS PROTEIN RETINOIC ACID-REGULATED NUCLEAR MATRIX-ASSOCIATED PROTEIN"/>
    <property type="match status" value="1"/>
</dbReference>
<dbReference type="GO" id="GO:0030674">
    <property type="term" value="F:protein-macromolecule adaptor activity"/>
    <property type="evidence" value="ECO:0007669"/>
    <property type="project" value="TreeGrafter"/>
</dbReference>
<dbReference type="PANTHER" id="PTHR22852:SF0">
    <property type="entry name" value="DENTICLELESS PROTEIN HOMOLOG"/>
    <property type="match status" value="1"/>
</dbReference>
<dbReference type="PRINTS" id="PR00320">
    <property type="entry name" value="GPROTEINBRPT"/>
</dbReference>
<dbReference type="InterPro" id="IPR051865">
    <property type="entry name" value="WD-repeat_CDT2_adapter"/>
</dbReference>
<dbReference type="SMART" id="SM00320">
    <property type="entry name" value="WD40"/>
    <property type="match status" value="6"/>
</dbReference>
<dbReference type="InterPro" id="IPR036322">
    <property type="entry name" value="WD40_repeat_dom_sf"/>
</dbReference>
<accession>A0A6F9DBK5</accession>
<keyword evidence="2 6" id="KW-0853">WD repeat</keyword>
<dbReference type="SUPFAM" id="SSF50978">
    <property type="entry name" value="WD40 repeat-like"/>
    <property type="match status" value="1"/>
</dbReference>
<dbReference type="PROSITE" id="PS50082">
    <property type="entry name" value="WD_REPEATS_2"/>
    <property type="match status" value="4"/>
</dbReference>
<organism evidence="7">
    <name type="scientific">Phallusia mammillata</name>
    <dbReference type="NCBI Taxonomy" id="59560"/>
    <lineage>
        <taxon>Eukaryota</taxon>
        <taxon>Metazoa</taxon>
        <taxon>Chordata</taxon>
        <taxon>Tunicata</taxon>
        <taxon>Ascidiacea</taxon>
        <taxon>Phlebobranchia</taxon>
        <taxon>Ascidiidae</taxon>
        <taxon>Phallusia</taxon>
    </lineage>
</organism>
<feature type="repeat" description="WD" evidence="6">
    <location>
        <begin position="101"/>
        <end position="142"/>
    </location>
</feature>
<dbReference type="PROSITE" id="PS50294">
    <property type="entry name" value="WD_REPEATS_REGION"/>
    <property type="match status" value="3"/>
</dbReference>
<dbReference type="InterPro" id="IPR019775">
    <property type="entry name" value="WD40_repeat_CS"/>
</dbReference>